<keyword evidence="1" id="KW-0812">Transmembrane</keyword>
<keyword evidence="3" id="KW-1185">Reference proteome</keyword>
<evidence type="ECO:0000313" key="3">
    <source>
        <dbReference type="Proteomes" id="UP000006038"/>
    </source>
</evidence>
<feature type="transmembrane region" description="Helical" evidence="1">
    <location>
        <begin position="6"/>
        <end position="26"/>
    </location>
</feature>
<evidence type="ECO:0000313" key="2">
    <source>
        <dbReference type="EnsemblPlants" id="OB01G34170.1"/>
    </source>
</evidence>
<dbReference type="HOGENOM" id="CLU_2486965_0_0_1"/>
<dbReference type="AlphaFoldDB" id="J3L2G1"/>
<keyword evidence="1" id="KW-0472">Membrane</keyword>
<sequence length="87" mass="9028">MCLTSARTLVVSATVAVTGVAMYYGIERMKTVSCVQFLTPAPPDSLHGSSSSAAYDDGSDVEYVRAVLLAAADEEHAGEGVSVSKDN</sequence>
<reference evidence="2" key="1">
    <citation type="journal article" date="2013" name="Nat. Commun.">
        <title>Whole-genome sequencing of Oryza brachyantha reveals mechanisms underlying Oryza genome evolution.</title>
        <authorList>
            <person name="Chen J."/>
            <person name="Huang Q."/>
            <person name="Gao D."/>
            <person name="Wang J."/>
            <person name="Lang Y."/>
            <person name="Liu T."/>
            <person name="Li B."/>
            <person name="Bai Z."/>
            <person name="Luis Goicoechea J."/>
            <person name="Liang C."/>
            <person name="Chen C."/>
            <person name="Zhang W."/>
            <person name="Sun S."/>
            <person name="Liao Y."/>
            <person name="Zhang X."/>
            <person name="Yang L."/>
            <person name="Song C."/>
            <person name="Wang M."/>
            <person name="Shi J."/>
            <person name="Liu G."/>
            <person name="Liu J."/>
            <person name="Zhou H."/>
            <person name="Zhou W."/>
            <person name="Yu Q."/>
            <person name="An N."/>
            <person name="Chen Y."/>
            <person name="Cai Q."/>
            <person name="Wang B."/>
            <person name="Liu B."/>
            <person name="Min J."/>
            <person name="Huang Y."/>
            <person name="Wu H."/>
            <person name="Li Z."/>
            <person name="Zhang Y."/>
            <person name="Yin Y."/>
            <person name="Song W."/>
            <person name="Jiang J."/>
            <person name="Jackson S.A."/>
            <person name="Wing R.A."/>
            <person name="Wang J."/>
            <person name="Chen M."/>
        </authorList>
    </citation>
    <scope>NUCLEOTIDE SEQUENCE [LARGE SCALE GENOMIC DNA]</scope>
    <source>
        <strain evidence="2">cv. IRGC 101232</strain>
    </source>
</reference>
<proteinExistence type="predicted"/>
<dbReference type="Proteomes" id="UP000006038">
    <property type="component" value="Chromosome 1"/>
</dbReference>
<organism evidence="2">
    <name type="scientific">Oryza brachyantha</name>
    <name type="common">malo sina</name>
    <dbReference type="NCBI Taxonomy" id="4533"/>
    <lineage>
        <taxon>Eukaryota</taxon>
        <taxon>Viridiplantae</taxon>
        <taxon>Streptophyta</taxon>
        <taxon>Embryophyta</taxon>
        <taxon>Tracheophyta</taxon>
        <taxon>Spermatophyta</taxon>
        <taxon>Magnoliopsida</taxon>
        <taxon>Liliopsida</taxon>
        <taxon>Poales</taxon>
        <taxon>Poaceae</taxon>
        <taxon>BOP clade</taxon>
        <taxon>Oryzoideae</taxon>
        <taxon>Oryzeae</taxon>
        <taxon>Oryzinae</taxon>
        <taxon>Oryza</taxon>
    </lineage>
</organism>
<evidence type="ECO:0000256" key="1">
    <source>
        <dbReference type="SAM" id="Phobius"/>
    </source>
</evidence>
<accession>J3L2G1</accession>
<dbReference type="Gramene" id="OB01G34170.1">
    <property type="protein sequence ID" value="OB01G34170.1"/>
    <property type="gene ID" value="OB01G34170"/>
</dbReference>
<dbReference type="STRING" id="4533.J3L2G1"/>
<name>J3L2G1_ORYBR</name>
<protein>
    <submittedName>
        <fullName evidence="2">Uncharacterized protein</fullName>
    </submittedName>
</protein>
<keyword evidence="1" id="KW-1133">Transmembrane helix</keyword>
<dbReference type="EnsemblPlants" id="OB01G34170.1">
    <property type="protein sequence ID" value="OB01G34170.1"/>
    <property type="gene ID" value="OB01G34170"/>
</dbReference>
<reference evidence="2" key="2">
    <citation type="submission" date="2013-04" db="UniProtKB">
        <authorList>
            <consortium name="EnsemblPlants"/>
        </authorList>
    </citation>
    <scope>IDENTIFICATION</scope>
</reference>